<dbReference type="PANTHER" id="PTHR35795">
    <property type="entry name" value="SLR1885 PROTEIN"/>
    <property type="match status" value="1"/>
</dbReference>
<dbReference type="PANTHER" id="PTHR35795:SF1">
    <property type="entry name" value="BIS(5'-NUCLEOSYL)-TETRAPHOSPHATASE, SYMMETRICAL"/>
    <property type="match status" value="1"/>
</dbReference>
<keyword evidence="3" id="KW-0547">Nucleotide-binding</keyword>
<dbReference type="Proteomes" id="UP000306509">
    <property type="component" value="Unassembled WGS sequence"/>
</dbReference>
<evidence type="ECO:0000313" key="9">
    <source>
        <dbReference type="Proteomes" id="UP000306509"/>
    </source>
</evidence>
<dbReference type="RefSeq" id="WP_027294037.1">
    <property type="nucleotide sequence ID" value="NZ_CAUSDN010000076.1"/>
</dbReference>
<dbReference type="GO" id="GO:0016779">
    <property type="term" value="F:nucleotidyltransferase activity"/>
    <property type="evidence" value="ECO:0007669"/>
    <property type="project" value="UniProtKB-KW"/>
</dbReference>
<dbReference type="NCBIfam" id="TIGR00277">
    <property type="entry name" value="HDIG"/>
    <property type="match status" value="1"/>
</dbReference>
<dbReference type="EC" id="3.6.1.41" evidence="1"/>
<dbReference type="Gene3D" id="1.10.3210.10">
    <property type="entry name" value="Hypothetical protein af1432"/>
    <property type="match status" value="1"/>
</dbReference>
<evidence type="ECO:0000256" key="6">
    <source>
        <dbReference type="ARBA" id="ARBA00049417"/>
    </source>
</evidence>
<accession>A0A4U8QF64</accession>
<proteinExistence type="predicted"/>
<reference evidence="8 9" key="1">
    <citation type="journal article" date="2019" name="Anaerobe">
        <title>Detection of Robinsoniella peoriensis in multiple bone samples of a trauma patient.</title>
        <authorList>
            <person name="Schrottner P."/>
            <person name="Hartwich K."/>
            <person name="Bunk B."/>
            <person name="Schober I."/>
            <person name="Helbig S."/>
            <person name="Rudolph W.W."/>
            <person name="Gunzer F."/>
        </authorList>
    </citation>
    <scope>NUCLEOTIDE SEQUENCE [LARGE SCALE GENOMIC DNA]</scope>
    <source>
        <strain evidence="8 9">DSM 106044</strain>
    </source>
</reference>
<evidence type="ECO:0000256" key="4">
    <source>
        <dbReference type="ARBA" id="ARBA00022801"/>
    </source>
</evidence>
<keyword evidence="8" id="KW-0808">Transferase</keyword>
<evidence type="ECO:0000256" key="5">
    <source>
        <dbReference type="ARBA" id="ARBA00023004"/>
    </source>
</evidence>
<comment type="caution">
    <text evidence="8">The sequence shown here is derived from an EMBL/GenBank/DDBJ whole genome shotgun (WGS) entry which is preliminary data.</text>
</comment>
<dbReference type="GO" id="GO:0008803">
    <property type="term" value="F:bis(5'-nucleosyl)-tetraphosphatase (symmetrical) activity"/>
    <property type="evidence" value="ECO:0007669"/>
    <property type="project" value="UniProtKB-EC"/>
</dbReference>
<keyword evidence="2" id="KW-0479">Metal-binding</keyword>
<dbReference type="SUPFAM" id="SSF109604">
    <property type="entry name" value="HD-domain/PDEase-like"/>
    <property type="match status" value="1"/>
</dbReference>
<keyword evidence="9" id="KW-1185">Reference proteome</keyword>
<evidence type="ECO:0000313" key="8">
    <source>
        <dbReference type="EMBL" id="TLD02793.1"/>
    </source>
</evidence>
<dbReference type="InterPro" id="IPR005249">
    <property type="entry name" value="YqeK"/>
</dbReference>
<sequence>MSEFNILKMQDKLKKYLDEDRFTHTQGVMYTSAALAMRYGEDVRKAQAAGLLHDCAKCIPNEKKISICEKNRIPISDAERENPYLLHAKAGAQIAQEKYKITDLDILNAIAYHTTGRPGMSLLEKIVYIADYIEPWRYKAQNLELTRKMAFSDIDEALYIILRDTLSYLRSTKNVLDPMTERAFEYYKEVNREKQIMRQEGK</sequence>
<dbReference type="InterPro" id="IPR006674">
    <property type="entry name" value="HD_domain"/>
</dbReference>
<dbReference type="InterPro" id="IPR006675">
    <property type="entry name" value="HDIG_dom"/>
</dbReference>
<gene>
    <name evidence="8" type="ORF">DSM106044_00292</name>
</gene>
<dbReference type="Pfam" id="PF01966">
    <property type="entry name" value="HD"/>
    <property type="match status" value="1"/>
</dbReference>
<evidence type="ECO:0000259" key="7">
    <source>
        <dbReference type="PROSITE" id="PS51831"/>
    </source>
</evidence>
<dbReference type="InterPro" id="IPR051094">
    <property type="entry name" value="Diverse_Catalytic_Enzymes"/>
</dbReference>
<comment type="catalytic activity">
    <reaction evidence="6">
        <text>P(1),P(4)-bis(5'-adenosyl) tetraphosphate + H2O = 2 ADP + 2 H(+)</text>
        <dbReference type="Rhea" id="RHEA:24252"/>
        <dbReference type="ChEBI" id="CHEBI:15377"/>
        <dbReference type="ChEBI" id="CHEBI:15378"/>
        <dbReference type="ChEBI" id="CHEBI:58141"/>
        <dbReference type="ChEBI" id="CHEBI:456216"/>
        <dbReference type="EC" id="3.6.1.41"/>
    </reaction>
</comment>
<organism evidence="8 9">
    <name type="scientific">Robinsoniella peoriensis</name>
    <dbReference type="NCBI Taxonomy" id="180332"/>
    <lineage>
        <taxon>Bacteria</taxon>
        <taxon>Bacillati</taxon>
        <taxon>Bacillota</taxon>
        <taxon>Clostridia</taxon>
        <taxon>Lachnospirales</taxon>
        <taxon>Lachnospiraceae</taxon>
        <taxon>Robinsoniella</taxon>
    </lineage>
</organism>
<feature type="domain" description="HD" evidence="7">
    <location>
        <begin position="21"/>
        <end position="136"/>
    </location>
</feature>
<dbReference type="NCBIfam" id="TIGR00488">
    <property type="entry name" value="bis(5'-nucleosyl)-tetraphosphatase (symmetrical) YqeK"/>
    <property type="match status" value="1"/>
</dbReference>
<keyword evidence="5" id="KW-0408">Iron</keyword>
<dbReference type="EMBL" id="QGQD01000006">
    <property type="protein sequence ID" value="TLD02793.1"/>
    <property type="molecule type" value="Genomic_DNA"/>
</dbReference>
<dbReference type="InterPro" id="IPR003607">
    <property type="entry name" value="HD/PDEase_dom"/>
</dbReference>
<dbReference type="CDD" id="cd00077">
    <property type="entry name" value="HDc"/>
    <property type="match status" value="1"/>
</dbReference>
<dbReference type="GO" id="GO:0046872">
    <property type="term" value="F:metal ion binding"/>
    <property type="evidence" value="ECO:0007669"/>
    <property type="project" value="UniProtKB-KW"/>
</dbReference>
<evidence type="ECO:0000256" key="1">
    <source>
        <dbReference type="ARBA" id="ARBA00012506"/>
    </source>
</evidence>
<dbReference type="AlphaFoldDB" id="A0A4U8QF64"/>
<dbReference type="GO" id="GO:0000166">
    <property type="term" value="F:nucleotide binding"/>
    <property type="evidence" value="ECO:0007669"/>
    <property type="project" value="UniProtKB-KW"/>
</dbReference>
<name>A0A4U8QF64_9FIRM</name>
<dbReference type="PROSITE" id="PS51831">
    <property type="entry name" value="HD"/>
    <property type="match status" value="1"/>
</dbReference>
<protein>
    <recommendedName>
        <fullName evidence="1">bis(5'-nucleosyl)-tetraphosphatase (symmetrical)</fullName>
        <ecNumber evidence="1">3.6.1.41</ecNumber>
    </recommendedName>
</protein>
<keyword evidence="8" id="KW-0548">Nucleotidyltransferase</keyword>
<evidence type="ECO:0000256" key="3">
    <source>
        <dbReference type="ARBA" id="ARBA00022741"/>
    </source>
</evidence>
<keyword evidence="4" id="KW-0378">Hydrolase</keyword>
<dbReference type="STRING" id="180332.GCA_000797495_04419"/>
<dbReference type="SMART" id="SM00471">
    <property type="entry name" value="HDc"/>
    <property type="match status" value="1"/>
</dbReference>
<evidence type="ECO:0000256" key="2">
    <source>
        <dbReference type="ARBA" id="ARBA00022723"/>
    </source>
</evidence>